<dbReference type="PANTHER" id="PTHR37299">
    <property type="entry name" value="TRANSCRIPTIONAL REGULATOR-RELATED"/>
    <property type="match status" value="1"/>
</dbReference>
<dbReference type="Gene3D" id="2.40.50.1020">
    <property type="entry name" value="LytTr DNA-binding domain"/>
    <property type="match status" value="1"/>
</dbReference>
<dbReference type="InterPro" id="IPR001789">
    <property type="entry name" value="Sig_transdc_resp-reg_receiver"/>
</dbReference>
<dbReference type="InterPro" id="IPR046947">
    <property type="entry name" value="LytR-like"/>
</dbReference>
<dbReference type="SMART" id="SM00448">
    <property type="entry name" value="REC"/>
    <property type="match status" value="1"/>
</dbReference>
<name>A0A652ZU67_9SPIR</name>
<feature type="domain" description="Response regulatory" evidence="2">
    <location>
        <begin position="3"/>
        <end position="114"/>
    </location>
</feature>
<dbReference type="Pfam" id="PF00072">
    <property type="entry name" value="Response_reg"/>
    <property type="match status" value="1"/>
</dbReference>
<evidence type="ECO:0000259" key="3">
    <source>
        <dbReference type="PROSITE" id="PS50930"/>
    </source>
</evidence>
<feature type="domain" description="HTH LytTR-type" evidence="3">
    <location>
        <begin position="163"/>
        <end position="267"/>
    </location>
</feature>
<evidence type="ECO:0000313" key="4">
    <source>
        <dbReference type="EMBL" id="VBB39330.1"/>
    </source>
</evidence>
<reference evidence="4" key="1">
    <citation type="submission" date="2018-07" db="EMBL/GenBank/DDBJ databases">
        <authorList>
            <consortium name="Genoscope - CEA"/>
            <person name="William W."/>
        </authorList>
    </citation>
    <scope>NUCLEOTIDE SEQUENCE</scope>
    <source>
        <strain evidence="4">IK1</strain>
    </source>
</reference>
<keyword evidence="1" id="KW-0597">Phosphoprotein</keyword>
<dbReference type="PROSITE" id="PS50110">
    <property type="entry name" value="RESPONSE_REGULATORY"/>
    <property type="match status" value="1"/>
</dbReference>
<dbReference type="PANTHER" id="PTHR37299:SF1">
    <property type="entry name" value="STAGE 0 SPORULATION PROTEIN A HOMOLOG"/>
    <property type="match status" value="1"/>
</dbReference>
<accession>A0A652ZU67</accession>
<dbReference type="AlphaFoldDB" id="A0A652ZU67"/>
<proteinExistence type="predicted"/>
<sequence length="269" mass="30210">MIGILIADDEKPAREVIKTYLRGLNDISILGEAENGAQAVELAELLRPDLVFMDVQMPVMDGIQAATALPEGTGVVFITAYDSYAIKAFEVRAFDYILKPVMKPRLLEAVERFVANQSRSRAPWVGVVDYSDRETLGTTAATAPDVVDKKGGTPQEPRYVDRITIRTMFEYMVLKVADISCIKAEEGLVFIYAEGIKYVYDSSLKRLEEKLDPALFLRVHRNAIVNKNMIKRILAGQKNLLTLEMEDGESVEVSRDSIRRFKQAMGWNL</sequence>
<dbReference type="InterPro" id="IPR007492">
    <property type="entry name" value="LytTR_DNA-bd_dom"/>
</dbReference>
<feature type="modified residue" description="4-aspartylphosphate" evidence="1">
    <location>
        <position position="54"/>
    </location>
</feature>
<evidence type="ECO:0000259" key="2">
    <source>
        <dbReference type="PROSITE" id="PS50110"/>
    </source>
</evidence>
<evidence type="ECO:0000256" key="1">
    <source>
        <dbReference type="PROSITE-ProRule" id="PRU00169"/>
    </source>
</evidence>
<gene>
    <name evidence="4" type="ORF">TRIP_E190248</name>
</gene>
<protein>
    <submittedName>
        <fullName evidence="4">Putative Uncharacterized response regulatory protein VV2_1193</fullName>
    </submittedName>
</protein>
<organism evidence="4">
    <name type="scientific">uncultured Spirochaetota bacterium</name>
    <dbReference type="NCBI Taxonomy" id="460511"/>
    <lineage>
        <taxon>Bacteria</taxon>
        <taxon>Pseudomonadati</taxon>
        <taxon>Spirochaetota</taxon>
        <taxon>environmental samples</taxon>
    </lineage>
</organism>
<dbReference type="SMART" id="SM00850">
    <property type="entry name" value="LytTR"/>
    <property type="match status" value="1"/>
</dbReference>
<dbReference type="PROSITE" id="PS50930">
    <property type="entry name" value="HTH_LYTTR"/>
    <property type="match status" value="1"/>
</dbReference>
<dbReference type="GO" id="GO:0000156">
    <property type="term" value="F:phosphorelay response regulator activity"/>
    <property type="evidence" value="ECO:0007669"/>
    <property type="project" value="InterPro"/>
</dbReference>
<dbReference type="InterPro" id="IPR011006">
    <property type="entry name" value="CheY-like_superfamily"/>
</dbReference>
<dbReference type="Gene3D" id="3.40.50.2300">
    <property type="match status" value="1"/>
</dbReference>
<dbReference type="Pfam" id="PF04397">
    <property type="entry name" value="LytTR"/>
    <property type="match status" value="1"/>
</dbReference>
<dbReference type="EMBL" id="UPXP01000011">
    <property type="protein sequence ID" value="VBB39330.1"/>
    <property type="molecule type" value="Genomic_DNA"/>
</dbReference>
<dbReference type="GO" id="GO:0003677">
    <property type="term" value="F:DNA binding"/>
    <property type="evidence" value="ECO:0007669"/>
    <property type="project" value="InterPro"/>
</dbReference>
<dbReference type="SUPFAM" id="SSF52172">
    <property type="entry name" value="CheY-like"/>
    <property type="match status" value="1"/>
</dbReference>